<proteinExistence type="inferred from homology"/>
<evidence type="ECO:0000256" key="9">
    <source>
        <dbReference type="SAM" id="Phobius"/>
    </source>
</evidence>
<comment type="caution">
    <text evidence="10">The sequence shown here is derived from an EMBL/GenBank/DDBJ whole genome shotgun (WGS) entry which is preliminary data.</text>
</comment>
<protein>
    <submittedName>
        <fullName evidence="10">Branched-chain amino acid ABC transporter permease</fullName>
    </submittedName>
</protein>
<dbReference type="InterPro" id="IPR001851">
    <property type="entry name" value="ABC_transp_permease"/>
</dbReference>
<keyword evidence="2" id="KW-0813">Transport</keyword>
<comment type="subcellular location">
    <subcellularLocation>
        <location evidence="1">Cell membrane</location>
        <topology evidence="1">Multi-pass membrane protein</topology>
    </subcellularLocation>
</comment>
<feature type="transmembrane region" description="Helical" evidence="9">
    <location>
        <begin position="93"/>
        <end position="123"/>
    </location>
</feature>
<keyword evidence="4 9" id="KW-0812">Transmembrane</keyword>
<feature type="transmembrane region" description="Helical" evidence="9">
    <location>
        <begin position="193"/>
        <end position="214"/>
    </location>
</feature>
<dbReference type="GO" id="GO:0022857">
    <property type="term" value="F:transmembrane transporter activity"/>
    <property type="evidence" value="ECO:0007669"/>
    <property type="project" value="InterPro"/>
</dbReference>
<evidence type="ECO:0000256" key="1">
    <source>
        <dbReference type="ARBA" id="ARBA00004651"/>
    </source>
</evidence>
<keyword evidence="5" id="KW-0029">Amino-acid transport</keyword>
<gene>
    <name evidence="10" type="ORF">E4K65_04445</name>
</gene>
<evidence type="ECO:0000256" key="4">
    <source>
        <dbReference type="ARBA" id="ARBA00022692"/>
    </source>
</evidence>
<dbReference type="AlphaFoldDB" id="A0A4Y9M805"/>
<feature type="transmembrane region" description="Helical" evidence="9">
    <location>
        <begin position="262"/>
        <end position="283"/>
    </location>
</feature>
<dbReference type="PANTHER" id="PTHR11795:SF445">
    <property type="entry name" value="AMINO ACID ABC TRANSPORTER PERMEASE PROTEIN"/>
    <property type="match status" value="1"/>
</dbReference>
<keyword evidence="7 9" id="KW-0472">Membrane</keyword>
<feature type="transmembrane region" description="Helical" evidence="9">
    <location>
        <begin position="226"/>
        <end position="255"/>
    </location>
</feature>
<dbReference type="GO" id="GO:0006865">
    <property type="term" value="P:amino acid transport"/>
    <property type="evidence" value="ECO:0007669"/>
    <property type="project" value="UniProtKB-KW"/>
</dbReference>
<feature type="transmembrane region" description="Helical" evidence="9">
    <location>
        <begin position="61"/>
        <end position="81"/>
    </location>
</feature>
<accession>A0A4Y9M805</accession>
<reference evidence="10 11" key="1">
    <citation type="submission" date="2019-03" db="EMBL/GenBank/DDBJ databases">
        <title>Bradyrhizobium diversity isolated from nodules of Chamaecrista fasciculata.</title>
        <authorList>
            <person name="Klepa M.S."/>
            <person name="Urquiaga M.O."/>
            <person name="Hungria M."/>
            <person name="Delamuta J.R."/>
        </authorList>
    </citation>
    <scope>NUCLEOTIDE SEQUENCE [LARGE SCALE GENOMIC DNA]</scope>
    <source>
        <strain evidence="10 11">CNPSo 3448</strain>
    </source>
</reference>
<name>A0A4Y9M805_9BRAD</name>
<dbReference type="GO" id="GO:0005886">
    <property type="term" value="C:plasma membrane"/>
    <property type="evidence" value="ECO:0007669"/>
    <property type="project" value="UniProtKB-SubCell"/>
</dbReference>
<dbReference type="Proteomes" id="UP000297966">
    <property type="component" value="Unassembled WGS sequence"/>
</dbReference>
<dbReference type="EMBL" id="SPQT01000001">
    <property type="protein sequence ID" value="TFV51319.1"/>
    <property type="molecule type" value="Genomic_DNA"/>
</dbReference>
<dbReference type="OrthoDB" id="9807115at2"/>
<dbReference type="InterPro" id="IPR052157">
    <property type="entry name" value="BCAA_transport_permease"/>
</dbReference>
<evidence type="ECO:0000256" key="7">
    <source>
        <dbReference type="ARBA" id="ARBA00023136"/>
    </source>
</evidence>
<dbReference type="CDD" id="cd06582">
    <property type="entry name" value="TM_PBP1_LivH_like"/>
    <property type="match status" value="1"/>
</dbReference>
<keyword evidence="6 9" id="KW-1133">Transmembrane helix</keyword>
<evidence type="ECO:0000256" key="8">
    <source>
        <dbReference type="ARBA" id="ARBA00037998"/>
    </source>
</evidence>
<sequence>MQFEQIAQLAVAGAINGSFYALLGVGFGLILGVVGRFHYAYALTFVLAAYIMSVLESSLSVWPPLAAGAGLLAAMALGVALERWVYGPLALSSGALALLTVFISALGITIAGVNLITLMWTAFSRSIYLFEVRPFDVAGVTFTNLDLFIVFASWLLIGLLTVALNFTDLGRSIKAVRGNPFLARIIGLKPDRLYLVVFAIGSFLSGVAGILNGARFAVVPNMGDRPVVFAFVVAFLGGTRSSPLTVGLAGLFIGLVESLSGLWVSPQWSALVVFSVLFIYLSLQPTEISGLRRWLSLGARLRG</sequence>
<feature type="transmembrane region" description="Helical" evidence="9">
    <location>
        <begin position="38"/>
        <end position="55"/>
    </location>
</feature>
<organism evidence="10 11">
    <name type="scientific">Bradyrhizobium niftali</name>
    <dbReference type="NCBI Taxonomy" id="2560055"/>
    <lineage>
        <taxon>Bacteria</taxon>
        <taxon>Pseudomonadati</taxon>
        <taxon>Pseudomonadota</taxon>
        <taxon>Alphaproteobacteria</taxon>
        <taxon>Hyphomicrobiales</taxon>
        <taxon>Nitrobacteraceae</taxon>
        <taxon>Bradyrhizobium</taxon>
    </lineage>
</organism>
<dbReference type="PANTHER" id="PTHR11795">
    <property type="entry name" value="BRANCHED-CHAIN AMINO ACID TRANSPORT SYSTEM PERMEASE PROTEIN LIVH"/>
    <property type="match status" value="1"/>
</dbReference>
<evidence type="ECO:0000256" key="2">
    <source>
        <dbReference type="ARBA" id="ARBA00022448"/>
    </source>
</evidence>
<feature type="transmembrane region" description="Helical" evidence="9">
    <location>
        <begin position="6"/>
        <end position="31"/>
    </location>
</feature>
<feature type="transmembrane region" description="Helical" evidence="9">
    <location>
        <begin position="147"/>
        <end position="167"/>
    </location>
</feature>
<evidence type="ECO:0000256" key="6">
    <source>
        <dbReference type="ARBA" id="ARBA00022989"/>
    </source>
</evidence>
<dbReference type="Pfam" id="PF02653">
    <property type="entry name" value="BPD_transp_2"/>
    <property type="match status" value="1"/>
</dbReference>
<keyword evidence="11" id="KW-1185">Reference proteome</keyword>
<evidence type="ECO:0000313" key="10">
    <source>
        <dbReference type="EMBL" id="TFV51319.1"/>
    </source>
</evidence>
<comment type="similarity">
    <text evidence="8">Belongs to the binding-protein-dependent transport system permease family. LivHM subfamily.</text>
</comment>
<evidence type="ECO:0000256" key="3">
    <source>
        <dbReference type="ARBA" id="ARBA00022475"/>
    </source>
</evidence>
<evidence type="ECO:0000256" key="5">
    <source>
        <dbReference type="ARBA" id="ARBA00022970"/>
    </source>
</evidence>
<dbReference type="RefSeq" id="WP_135173061.1">
    <property type="nucleotide sequence ID" value="NZ_SPQT01000001.1"/>
</dbReference>
<keyword evidence="3" id="KW-1003">Cell membrane</keyword>
<evidence type="ECO:0000313" key="11">
    <source>
        <dbReference type="Proteomes" id="UP000297966"/>
    </source>
</evidence>